<proteinExistence type="predicted"/>
<dbReference type="AlphaFoldDB" id="A0A392W431"/>
<evidence type="ECO:0000313" key="2">
    <source>
        <dbReference type="Proteomes" id="UP000265520"/>
    </source>
</evidence>
<evidence type="ECO:0000313" key="1">
    <source>
        <dbReference type="EMBL" id="MCI94462.1"/>
    </source>
</evidence>
<feature type="non-terminal residue" evidence="1">
    <location>
        <position position="55"/>
    </location>
</feature>
<reference evidence="1 2" key="1">
    <citation type="journal article" date="2018" name="Front. Plant Sci.">
        <title>Red Clover (Trifolium pratense) and Zigzag Clover (T. medium) - A Picture of Genomic Similarities and Differences.</title>
        <authorList>
            <person name="Dluhosova J."/>
            <person name="Istvanek J."/>
            <person name="Nedelnik J."/>
            <person name="Repkova J."/>
        </authorList>
    </citation>
    <scope>NUCLEOTIDE SEQUENCE [LARGE SCALE GENOMIC DNA]</scope>
    <source>
        <strain evidence="2">cv. 10/8</strain>
        <tissue evidence="1">Leaf</tissue>
    </source>
</reference>
<organism evidence="1 2">
    <name type="scientific">Trifolium medium</name>
    <dbReference type="NCBI Taxonomy" id="97028"/>
    <lineage>
        <taxon>Eukaryota</taxon>
        <taxon>Viridiplantae</taxon>
        <taxon>Streptophyta</taxon>
        <taxon>Embryophyta</taxon>
        <taxon>Tracheophyta</taxon>
        <taxon>Spermatophyta</taxon>
        <taxon>Magnoliopsida</taxon>
        <taxon>eudicotyledons</taxon>
        <taxon>Gunneridae</taxon>
        <taxon>Pentapetalae</taxon>
        <taxon>rosids</taxon>
        <taxon>fabids</taxon>
        <taxon>Fabales</taxon>
        <taxon>Fabaceae</taxon>
        <taxon>Papilionoideae</taxon>
        <taxon>50 kb inversion clade</taxon>
        <taxon>NPAAA clade</taxon>
        <taxon>Hologalegina</taxon>
        <taxon>IRL clade</taxon>
        <taxon>Trifolieae</taxon>
        <taxon>Trifolium</taxon>
    </lineage>
</organism>
<protein>
    <submittedName>
        <fullName evidence="1">Uncharacterized protein</fullName>
    </submittedName>
</protein>
<sequence length="55" mass="6055">MAEIVGEPEEDHRLVDTITYPKMDWVGPEPRGIALVITPTALGVHTIVEDVEEGQ</sequence>
<dbReference type="EMBL" id="LXQA011356679">
    <property type="protein sequence ID" value="MCI94462.1"/>
    <property type="molecule type" value="Genomic_DNA"/>
</dbReference>
<name>A0A392W431_9FABA</name>
<comment type="caution">
    <text evidence="1">The sequence shown here is derived from an EMBL/GenBank/DDBJ whole genome shotgun (WGS) entry which is preliminary data.</text>
</comment>
<keyword evidence="2" id="KW-1185">Reference proteome</keyword>
<accession>A0A392W431</accession>
<dbReference type="Proteomes" id="UP000265520">
    <property type="component" value="Unassembled WGS sequence"/>
</dbReference>